<keyword evidence="2" id="KW-1185">Reference proteome</keyword>
<proteinExistence type="predicted"/>
<sequence length="200" mass="21779">MFAASLSESYLGRKGRLASGHHVTAKATALPTLHHSRCWPRQSVPSLRTCLLVECWDGLIGRLSGALPVWGIRAQGPLPAPATATATATASSSDIGSHRTWRQGSQSSAFLVSLSRSQTKSNRTAGICSDVFPLNRHSPRPRSTFDFACSGHCSSPIIHLSIVALGIGFATSYWWRPCQETDNDSPLARRRPRVRRRAPH</sequence>
<accession>A0AAD9E991</accession>
<evidence type="ECO:0000313" key="2">
    <source>
        <dbReference type="Proteomes" id="UP001243330"/>
    </source>
</evidence>
<dbReference type="EMBL" id="JAQOWY010000654">
    <property type="protein sequence ID" value="KAK1839583.1"/>
    <property type="molecule type" value="Genomic_DNA"/>
</dbReference>
<evidence type="ECO:0000313" key="1">
    <source>
        <dbReference type="EMBL" id="KAK1839583.1"/>
    </source>
</evidence>
<dbReference type="Proteomes" id="UP001243330">
    <property type="component" value="Unassembled WGS sequence"/>
</dbReference>
<gene>
    <name evidence="1" type="ORF">CCHR01_17795</name>
</gene>
<protein>
    <submittedName>
        <fullName evidence="1">Uncharacterized protein</fullName>
    </submittedName>
</protein>
<name>A0AAD9E991_9PEZI</name>
<organism evidence="1 2">
    <name type="scientific">Colletotrichum chrysophilum</name>
    <dbReference type="NCBI Taxonomy" id="1836956"/>
    <lineage>
        <taxon>Eukaryota</taxon>
        <taxon>Fungi</taxon>
        <taxon>Dikarya</taxon>
        <taxon>Ascomycota</taxon>
        <taxon>Pezizomycotina</taxon>
        <taxon>Sordariomycetes</taxon>
        <taxon>Hypocreomycetidae</taxon>
        <taxon>Glomerellales</taxon>
        <taxon>Glomerellaceae</taxon>
        <taxon>Colletotrichum</taxon>
        <taxon>Colletotrichum gloeosporioides species complex</taxon>
    </lineage>
</organism>
<reference evidence="1" key="1">
    <citation type="submission" date="2023-01" db="EMBL/GenBank/DDBJ databases">
        <title>Colletotrichum chrysophilum M932 genome sequence.</title>
        <authorList>
            <person name="Baroncelli R."/>
        </authorList>
    </citation>
    <scope>NUCLEOTIDE SEQUENCE</scope>
    <source>
        <strain evidence="1">M932</strain>
    </source>
</reference>
<comment type="caution">
    <text evidence="1">The sequence shown here is derived from an EMBL/GenBank/DDBJ whole genome shotgun (WGS) entry which is preliminary data.</text>
</comment>
<dbReference type="AlphaFoldDB" id="A0AAD9E991"/>